<dbReference type="Proteomes" id="UP000273675">
    <property type="component" value="Unassembled WGS sequence"/>
</dbReference>
<sequence length="189" mass="20129">MRNLILSGLLALGLADAASAQQTDPQTNQDPTARDASIEFGGPDPVRIVTARGDEYEIMAEIAATPAQMERGLMWREAVEPGSGMLFHYEPAQPASMWMRHTLVDLDIVYIDPAGVVVKIIAYAQAESLRSLSSDATVAGVLELGAGQAIEMGLRPGDIVHHPFFDTVEVEAAALDDAPAAEESADEAQ</sequence>
<feature type="signal peptide" evidence="2">
    <location>
        <begin position="1"/>
        <end position="20"/>
    </location>
</feature>
<dbReference type="Pfam" id="PF02643">
    <property type="entry name" value="DUF192"/>
    <property type="match status" value="1"/>
</dbReference>
<accession>A0A495DJQ7</accession>
<evidence type="ECO:0000313" key="4">
    <source>
        <dbReference type="Proteomes" id="UP000273675"/>
    </source>
</evidence>
<dbReference type="PANTHER" id="PTHR37953">
    <property type="entry name" value="UPF0127 PROTEIN MJ1496"/>
    <property type="match status" value="1"/>
</dbReference>
<evidence type="ECO:0000313" key="3">
    <source>
        <dbReference type="EMBL" id="RKR02854.1"/>
    </source>
</evidence>
<reference evidence="3 4" key="1">
    <citation type="submission" date="2018-10" db="EMBL/GenBank/DDBJ databases">
        <title>Genomic Encyclopedia of Type Strains, Phase IV (KMG-IV): sequencing the most valuable type-strain genomes for metagenomic binning, comparative biology and taxonomic classification.</title>
        <authorList>
            <person name="Goeker M."/>
        </authorList>
    </citation>
    <scope>NUCLEOTIDE SEQUENCE [LARGE SCALE GENOMIC DNA]</scope>
    <source>
        <strain evidence="3 4">DSM 4734</strain>
    </source>
</reference>
<dbReference type="AlphaFoldDB" id="A0A495DJQ7"/>
<dbReference type="PANTHER" id="PTHR37953:SF1">
    <property type="entry name" value="UPF0127 PROTEIN MJ1496"/>
    <property type="match status" value="1"/>
</dbReference>
<dbReference type="EMBL" id="RBIM01000002">
    <property type="protein sequence ID" value="RKR02854.1"/>
    <property type="molecule type" value="Genomic_DNA"/>
</dbReference>
<proteinExistence type="predicted"/>
<comment type="caution">
    <text evidence="3">The sequence shown here is derived from an EMBL/GenBank/DDBJ whole genome shotgun (WGS) entry which is preliminary data.</text>
</comment>
<dbReference type="RefSeq" id="WP_121210137.1">
    <property type="nucleotide sequence ID" value="NZ_RBIM01000002.1"/>
</dbReference>
<organism evidence="3 4">
    <name type="scientific">Maricaulis maris</name>
    <dbReference type="NCBI Taxonomy" id="74318"/>
    <lineage>
        <taxon>Bacteria</taxon>
        <taxon>Pseudomonadati</taxon>
        <taxon>Pseudomonadota</taxon>
        <taxon>Alphaproteobacteria</taxon>
        <taxon>Maricaulales</taxon>
        <taxon>Maricaulaceae</taxon>
        <taxon>Maricaulis</taxon>
    </lineage>
</organism>
<feature type="compositionally biased region" description="Low complexity" evidence="1">
    <location>
        <begin position="20"/>
        <end position="31"/>
    </location>
</feature>
<feature type="region of interest" description="Disordered" evidence="1">
    <location>
        <begin position="20"/>
        <end position="39"/>
    </location>
</feature>
<keyword evidence="2" id="KW-0732">Signal</keyword>
<gene>
    <name evidence="3" type="ORF">C7435_0796</name>
</gene>
<evidence type="ECO:0000256" key="2">
    <source>
        <dbReference type="SAM" id="SignalP"/>
    </source>
</evidence>
<feature type="chain" id="PRO_5019857565" evidence="2">
    <location>
        <begin position="21"/>
        <end position="189"/>
    </location>
</feature>
<dbReference type="InterPro" id="IPR003795">
    <property type="entry name" value="DUF192"/>
</dbReference>
<protein>
    <submittedName>
        <fullName evidence="3">Uncharacterized membrane protein (UPF0127 family)</fullName>
    </submittedName>
</protein>
<dbReference type="InterPro" id="IPR038695">
    <property type="entry name" value="Saro_0823-like_sf"/>
</dbReference>
<dbReference type="OrthoDB" id="9808290at2"/>
<evidence type="ECO:0000256" key="1">
    <source>
        <dbReference type="SAM" id="MobiDB-lite"/>
    </source>
</evidence>
<name>A0A495DJQ7_9PROT</name>
<dbReference type="Gene3D" id="2.60.120.1140">
    <property type="entry name" value="Protein of unknown function DUF192"/>
    <property type="match status" value="1"/>
</dbReference>